<dbReference type="InterPro" id="IPR016169">
    <property type="entry name" value="FAD-bd_PCMH_sub2"/>
</dbReference>
<keyword evidence="4" id="KW-0560">Oxidoreductase</keyword>
<dbReference type="PANTHER" id="PTHR42973:SF25">
    <property type="entry name" value="PHOSPHOMEVALONATE KINASE"/>
    <property type="match status" value="1"/>
</dbReference>
<evidence type="ECO:0000256" key="2">
    <source>
        <dbReference type="ARBA" id="ARBA00022630"/>
    </source>
</evidence>
<dbReference type="Proteomes" id="UP001172673">
    <property type="component" value="Unassembled WGS sequence"/>
</dbReference>
<dbReference type="PROSITE" id="PS00862">
    <property type="entry name" value="OX2_COVAL_FAD"/>
    <property type="match status" value="1"/>
</dbReference>
<gene>
    <name evidence="7" type="ORF">H2200_003494</name>
</gene>
<evidence type="ECO:0000256" key="5">
    <source>
        <dbReference type="SAM" id="SignalP"/>
    </source>
</evidence>
<reference evidence="7" key="1">
    <citation type="submission" date="2022-10" db="EMBL/GenBank/DDBJ databases">
        <title>Culturing micro-colonial fungi from biological soil crusts in the Mojave desert and describing Neophaeococcomyces mojavensis, and introducing the new genera and species Taxawa tesnikishii.</title>
        <authorList>
            <person name="Kurbessoian T."/>
            <person name="Stajich J.E."/>
        </authorList>
    </citation>
    <scope>NUCLEOTIDE SEQUENCE</scope>
    <source>
        <strain evidence="7">TK_41</strain>
    </source>
</reference>
<dbReference type="Pfam" id="PF08031">
    <property type="entry name" value="BBE"/>
    <property type="match status" value="1"/>
</dbReference>
<accession>A0AA39CMC4</accession>
<comment type="caution">
    <text evidence="7">The sequence shown here is derived from an EMBL/GenBank/DDBJ whole genome shotgun (WGS) entry which is preliminary data.</text>
</comment>
<evidence type="ECO:0000256" key="4">
    <source>
        <dbReference type="ARBA" id="ARBA00023002"/>
    </source>
</evidence>
<feature type="domain" description="FAD-binding PCMH-type" evidence="6">
    <location>
        <begin position="113"/>
        <end position="293"/>
    </location>
</feature>
<keyword evidence="2" id="KW-0285">Flavoprotein</keyword>
<dbReference type="InterPro" id="IPR050416">
    <property type="entry name" value="FAD-linked_Oxidoreductase"/>
</dbReference>
<dbReference type="InterPro" id="IPR006094">
    <property type="entry name" value="Oxid_FAD_bind_N"/>
</dbReference>
<feature type="chain" id="PRO_5041255455" description="FAD-binding PCMH-type domain-containing protein" evidence="5">
    <location>
        <begin position="23"/>
        <end position="600"/>
    </location>
</feature>
<keyword evidence="3" id="KW-0274">FAD</keyword>
<organism evidence="7 8">
    <name type="scientific">Cladophialophora chaetospira</name>
    <dbReference type="NCBI Taxonomy" id="386627"/>
    <lineage>
        <taxon>Eukaryota</taxon>
        <taxon>Fungi</taxon>
        <taxon>Dikarya</taxon>
        <taxon>Ascomycota</taxon>
        <taxon>Pezizomycotina</taxon>
        <taxon>Eurotiomycetes</taxon>
        <taxon>Chaetothyriomycetidae</taxon>
        <taxon>Chaetothyriales</taxon>
        <taxon>Herpotrichiellaceae</taxon>
        <taxon>Cladophialophora</taxon>
    </lineage>
</organism>
<dbReference type="Gene3D" id="3.30.465.10">
    <property type="match status" value="2"/>
</dbReference>
<dbReference type="EMBL" id="JAPDRK010000004">
    <property type="protein sequence ID" value="KAJ9613552.1"/>
    <property type="molecule type" value="Genomic_DNA"/>
</dbReference>
<name>A0AA39CMC4_9EURO</name>
<proteinExistence type="inferred from homology"/>
<evidence type="ECO:0000256" key="1">
    <source>
        <dbReference type="ARBA" id="ARBA00005466"/>
    </source>
</evidence>
<evidence type="ECO:0000313" key="8">
    <source>
        <dbReference type="Proteomes" id="UP001172673"/>
    </source>
</evidence>
<protein>
    <recommendedName>
        <fullName evidence="6">FAD-binding PCMH-type domain-containing protein</fullName>
    </recommendedName>
</protein>
<dbReference type="InterPro" id="IPR016166">
    <property type="entry name" value="FAD-bd_PCMH"/>
</dbReference>
<evidence type="ECO:0000256" key="3">
    <source>
        <dbReference type="ARBA" id="ARBA00022827"/>
    </source>
</evidence>
<dbReference type="InterPro" id="IPR006093">
    <property type="entry name" value="Oxy_OxRdtase_FAD_BS"/>
</dbReference>
<dbReference type="PANTHER" id="PTHR42973">
    <property type="entry name" value="BINDING OXIDOREDUCTASE, PUTATIVE (AFU_ORTHOLOGUE AFUA_1G17690)-RELATED"/>
    <property type="match status" value="1"/>
</dbReference>
<keyword evidence="8" id="KW-1185">Reference proteome</keyword>
<dbReference type="PROSITE" id="PS51387">
    <property type="entry name" value="FAD_PCMH"/>
    <property type="match status" value="1"/>
</dbReference>
<feature type="signal peptide" evidence="5">
    <location>
        <begin position="1"/>
        <end position="22"/>
    </location>
</feature>
<dbReference type="GO" id="GO:0071949">
    <property type="term" value="F:FAD binding"/>
    <property type="evidence" value="ECO:0007669"/>
    <property type="project" value="InterPro"/>
</dbReference>
<evidence type="ECO:0000259" key="6">
    <source>
        <dbReference type="PROSITE" id="PS51387"/>
    </source>
</evidence>
<dbReference type="GO" id="GO:0016491">
    <property type="term" value="F:oxidoreductase activity"/>
    <property type="evidence" value="ECO:0007669"/>
    <property type="project" value="UniProtKB-KW"/>
</dbReference>
<dbReference type="SUPFAM" id="SSF56176">
    <property type="entry name" value="FAD-binding/transporter-associated domain-like"/>
    <property type="match status" value="1"/>
</dbReference>
<dbReference type="InterPro" id="IPR012951">
    <property type="entry name" value="BBE"/>
</dbReference>
<comment type="similarity">
    <text evidence="1">Belongs to the oxygen-dependent FAD-linked oxidoreductase family.</text>
</comment>
<dbReference type="AlphaFoldDB" id="A0AA39CMC4"/>
<keyword evidence="5" id="KW-0732">Signal</keyword>
<dbReference type="Pfam" id="PF01565">
    <property type="entry name" value="FAD_binding_4"/>
    <property type="match status" value="1"/>
</dbReference>
<dbReference type="InterPro" id="IPR036318">
    <property type="entry name" value="FAD-bd_PCMH-like_sf"/>
</dbReference>
<evidence type="ECO:0000313" key="7">
    <source>
        <dbReference type="EMBL" id="KAJ9613552.1"/>
    </source>
</evidence>
<sequence length="600" mass="64794">MTRKLAFTSLLFTLCLSEVILAAPQQYCKPVPGSADWPSGSDWQALNASVSGRLISPVPPGLVCQTNSSVHSTAACSDLRTQWANSSFHANDPFTTDYNDDSCLPDARGPCSTALLPAYVVNATNAADVQAAVGFASRTGVRLIVKGTGHDYLGRSSGPGVLSIWTHNIRGVNVTMGDPLAKRYGGVASVKIAAGMRFGEIYEAISAHNLSMVGGADPNVGIGGWVTAAGHSPISSVYGLGADNVLEMEVVTANGTRLTINEDSYPGLFWAMRGGGGSTFAVLLSVTMRAYPTFPITVYGFSYNTTANSDTYWSLIAYFHSQLPELSDAGAMGYYFMTPNNSVGQPDVARQGMLAGAWFLPNKTVQQAREIFAPLEATLRNSTFGWNDHVLMTNTSVSLPDFTKAWQVISSPGSVGSDVRLGSRLLDRKALKSDPAKVKKLFKKANTLPQYTFLGHLIAGKGVKNVKNGIPGGDNAVLPAWRRDVYTHIVLPRSWPYLNNTAKLETTTHLRTVEVQALRELAPDTGAYMNEADPTEPNWQETFWGENYPRLLEVKRKWDPKGVFWCVPCVGHLDGWEIKSDLGVEGAVGQNPGRVCRTTT</sequence>